<feature type="domain" description="Insertion element IS150 protein InsJ-like helix-turn-helix" evidence="1">
    <location>
        <begin position="7"/>
        <end position="58"/>
    </location>
</feature>
<dbReference type="Pfam" id="PF13518">
    <property type="entry name" value="HTH_28"/>
    <property type="match status" value="1"/>
</dbReference>
<protein>
    <recommendedName>
        <fullName evidence="1">Insertion element IS150 protein InsJ-like helix-turn-helix domain-containing protein</fullName>
    </recommendedName>
</protein>
<dbReference type="Gene3D" id="1.10.10.10">
    <property type="entry name" value="Winged helix-like DNA-binding domain superfamily/Winged helix DNA-binding domain"/>
    <property type="match status" value="1"/>
</dbReference>
<dbReference type="EMBL" id="MBUA01000001">
    <property type="protein sequence ID" value="MBC6490103.1"/>
    <property type="molecule type" value="Genomic_DNA"/>
</dbReference>
<reference evidence="2 3" key="1">
    <citation type="submission" date="2016-07" db="EMBL/GenBank/DDBJ databases">
        <title>Genome analysis of Flavihumibacter stibioxidans YS-17.</title>
        <authorList>
            <person name="Shi K."/>
            <person name="Han Y."/>
            <person name="Wang G."/>
        </authorList>
    </citation>
    <scope>NUCLEOTIDE SEQUENCE [LARGE SCALE GENOMIC DNA]</scope>
    <source>
        <strain evidence="2 3">YS-17</strain>
    </source>
</reference>
<organism evidence="2 3">
    <name type="scientific">Flavihumibacter stibioxidans</name>
    <dbReference type="NCBI Taxonomy" id="1834163"/>
    <lineage>
        <taxon>Bacteria</taxon>
        <taxon>Pseudomonadati</taxon>
        <taxon>Bacteroidota</taxon>
        <taxon>Chitinophagia</taxon>
        <taxon>Chitinophagales</taxon>
        <taxon>Chitinophagaceae</taxon>
        <taxon>Flavihumibacter</taxon>
    </lineage>
</organism>
<evidence type="ECO:0000313" key="2">
    <source>
        <dbReference type="EMBL" id="MBC6490103.1"/>
    </source>
</evidence>
<dbReference type="SUPFAM" id="SSF48295">
    <property type="entry name" value="TrpR-like"/>
    <property type="match status" value="1"/>
</dbReference>
<evidence type="ECO:0000259" key="1">
    <source>
        <dbReference type="Pfam" id="PF13518"/>
    </source>
</evidence>
<dbReference type="InterPro" id="IPR055247">
    <property type="entry name" value="InsJ-like_HTH"/>
</dbReference>
<keyword evidence="3" id="KW-1185">Reference proteome</keyword>
<accession>A0ABR7M668</accession>
<gene>
    <name evidence="2" type="ORF">BC349_03925</name>
</gene>
<comment type="caution">
    <text evidence="2">The sequence shown here is derived from an EMBL/GenBank/DDBJ whole genome shotgun (WGS) entry which is preliminary data.</text>
</comment>
<proteinExistence type="predicted"/>
<evidence type="ECO:0000313" key="3">
    <source>
        <dbReference type="Proteomes" id="UP000765802"/>
    </source>
</evidence>
<dbReference type="InterPro" id="IPR010921">
    <property type="entry name" value="Trp_repressor/repl_initiator"/>
</dbReference>
<name>A0ABR7M668_9BACT</name>
<sequence length="72" mass="8309">MRLSAAEKEEIIRLVDGSELGVNQTLRQLGIHKSTFYKWYKMYLEKGLSGLQPKARSSRLEIPLVLTTLFRV</sequence>
<dbReference type="InterPro" id="IPR036388">
    <property type="entry name" value="WH-like_DNA-bd_sf"/>
</dbReference>
<dbReference type="Proteomes" id="UP000765802">
    <property type="component" value="Unassembled WGS sequence"/>
</dbReference>